<dbReference type="Proteomes" id="UP000266841">
    <property type="component" value="Unassembled WGS sequence"/>
</dbReference>
<reference evidence="2 3" key="1">
    <citation type="journal article" date="2012" name="Genome Biol.">
        <title>Genome and low-iron response of an oceanic diatom adapted to chronic iron limitation.</title>
        <authorList>
            <person name="Lommer M."/>
            <person name="Specht M."/>
            <person name="Roy A.S."/>
            <person name="Kraemer L."/>
            <person name="Andreson R."/>
            <person name="Gutowska M.A."/>
            <person name="Wolf J."/>
            <person name="Bergner S.V."/>
            <person name="Schilhabel M.B."/>
            <person name="Klostermeier U.C."/>
            <person name="Beiko R.G."/>
            <person name="Rosenstiel P."/>
            <person name="Hippler M."/>
            <person name="Laroche J."/>
        </authorList>
    </citation>
    <scope>NUCLEOTIDE SEQUENCE [LARGE SCALE GENOMIC DNA]</scope>
    <source>
        <strain evidence="2 3">CCMP1005</strain>
    </source>
</reference>
<feature type="compositionally biased region" description="Polar residues" evidence="1">
    <location>
        <begin position="92"/>
        <end position="109"/>
    </location>
</feature>
<feature type="compositionally biased region" description="Low complexity" evidence="1">
    <location>
        <begin position="167"/>
        <end position="199"/>
    </location>
</feature>
<evidence type="ECO:0000256" key="1">
    <source>
        <dbReference type="SAM" id="MobiDB-lite"/>
    </source>
</evidence>
<dbReference type="AlphaFoldDB" id="K0TFI6"/>
<proteinExistence type="predicted"/>
<feature type="region of interest" description="Disordered" evidence="1">
    <location>
        <begin position="84"/>
        <end position="225"/>
    </location>
</feature>
<gene>
    <name evidence="2" type="ORF">THAOC_06138</name>
</gene>
<evidence type="ECO:0000313" key="3">
    <source>
        <dbReference type="Proteomes" id="UP000266841"/>
    </source>
</evidence>
<sequence>YFKPWTADGWKKLKATILGGILEGGDALWHQEDSRGNTHKARWMELAHALQEERLEATEDYQRNLNERQVETAERRARLGAATQELGLSGQPPGQSAPSLPSELTSQQRAGLATLGGLSASPNRDPGAGGSSGVAGAGGGAGAAATSASGGGAGAAATSASGGGAGAAATSASGRRVGSGANAQFRATAAQQRQQALTAVGPSHSPPVLNGPSPRRQHHRARNPDQIDVLDHMNKYLSNGIESLNKVIAQTGPGKIEKLRAAINHRRNGIIEKERNGLSAQEDKDMLKKLEDKLNEEEMNDLLN</sequence>
<feature type="compositionally biased region" description="Gly residues" evidence="1">
    <location>
        <begin position="127"/>
        <end position="142"/>
    </location>
</feature>
<protein>
    <submittedName>
        <fullName evidence="2">Uncharacterized protein</fullName>
    </submittedName>
</protein>
<organism evidence="2 3">
    <name type="scientific">Thalassiosira oceanica</name>
    <name type="common">Marine diatom</name>
    <dbReference type="NCBI Taxonomy" id="159749"/>
    <lineage>
        <taxon>Eukaryota</taxon>
        <taxon>Sar</taxon>
        <taxon>Stramenopiles</taxon>
        <taxon>Ochrophyta</taxon>
        <taxon>Bacillariophyta</taxon>
        <taxon>Coscinodiscophyceae</taxon>
        <taxon>Thalassiosirophycidae</taxon>
        <taxon>Thalassiosirales</taxon>
        <taxon>Thalassiosiraceae</taxon>
        <taxon>Thalassiosira</taxon>
    </lineage>
</organism>
<name>K0TFI6_THAOC</name>
<evidence type="ECO:0000313" key="2">
    <source>
        <dbReference type="EMBL" id="EJK72341.1"/>
    </source>
</evidence>
<accession>K0TFI6</accession>
<feature type="non-terminal residue" evidence="2">
    <location>
        <position position="1"/>
    </location>
</feature>
<dbReference type="EMBL" id="AGNL01006006">
    <property type="protein sequence ID" value="EJK72341.1"/>
    <property type="molecule type" value="Genomic_DNA"/>
</dbReference>
<keyword evidence="3" id="KW-1185">Reference proteome</keyword>
<comment type="caution">
    <text evidence="2">The sequence shown here is derived from an EMBL/GenBank/DDBJ whole genome shotgun (WGS) entry which is preliminary data.</text>
</comment>